<dbReference type="EMBL" id="FRFG01000013">
    <property type="protein sequence ID" value="SHO55276.1"/>
    <property type="molecule type" value="Genomic_DNA"/>
</dbReference>
<dbReference type="PANTHER" id="PTHR43420">
    <property type="entry name" value="ACETYLTRANSFERASE"/>
    <property type="match status" value="1"/>
</dbReference>
<dbReference type="InterPro" id="IPR016181">
    <property type="entry name" value="Acyl_CoA_acyltransferase"/>
</dbReference>
<evidence type="ECO:0000256" key="2">
    <source>
        <dbReference type="ARBA" id="ARBA00022490"/>
    </source>
</evidence>
<evidence type="ECO:0000256" key="3">
    <source>
        <dbReference type="ARBA" id="ARBA00022679"/>
    </source>
</evidence>
<dbReference type="Gene3D" id="3.40.630.30">
    <property type="match status" value="1"/>
</dbReference>
<comment type="similarity">
    <text evidence="1 5 6">Belongs to the acetyltransferase family. RimI subfamily.</text>
</comment>
<evidence type="ECO:0000256" key="6">
    <source>
        <dbReference type="RuleBase" id="RU363094"/>
    </source>
</evidence>
<evidence type="ECO:0000259" key="7">
    <source>
        <dbReference type="PROSITE" id="PS51186"/>
    </source>
</evidence>
<keyword evidence="4 5" id="KW-0012">Acyltransferase</keyword>
<feature type="domain" description="N-acetyltransferase" evidence="7">
    <location>
        <begin position="3"/>
        <end position="148"/>
    </location>
</feature>
<evidence type="ECO:0000313" key="9">
    <source>
        <dbReference type="Proteomes" id="UP000184600"/>
    </source>
</evidence>
<evidence type="ECO:0000313" key="8">
    <source>
        <dbReference type="EMBL" id="SHO55276.1"/>
    </source>
</evidence>
<dbReference type="InterPro" id="IPR006464">
    <property type="entry name" value="AcTrfase_RimI/Ard1"/>
</dbReference>
<keyword evidence="3 5" id="KW-0808">Transferase</keyword>
<keyword evidence="2 5" id="KW-0963">Cytoplasm</keyword>
<dbReference type="Proteomes" id="UP000184600">
    <property type="component" value="Unassembled WGS sequence"/>
</dbReference>
<sequence length="148" mass="17142">MSLQFVPVEPRHFARITAIESRAHQFPWKPSMLQNLEGRGAFNFALLLNDEVIGYFYAQNIVGEVTLLNIAIDPVYQGKGYGEQLMCYFLNCCEQQKAESVWLEVRESNLAAYTLYLKFDFHDVDRRVGYYPASQGREDALIMSYFFS</sequence>
<comment type="caution">
    <text evidence="5">Lacks conserved residue(s) required for the propagation of feature annotation.</text>
</comment>
<evidence type="ECO:0000256" key="1">
    <source>
        <dbReference type="ARBA" id="ARBA00005395"/>
    </source>
</evidence>
<dbReference type="PROSITE" id="PS51186">
    <property type="entry name" value="GNAT"/>
    <property type="match status" value="1"/>
</dbReference>
<dbReference type="STRING" id="1117707.VQ7734_00995"/>
<dbReference type="CDD" id="cd04301">
    <property type="entry name" value="NAT_SF"/>
    <property type="match status" value="1"/>
</dbReference>
<comment type="catalytic activity">
    <reaction evidence="5 6">
        <text>N-terminal L-alanyl-[ribosomal protein bS18] + acetyl-CoA = N-terminal N(alpha)-acetyl-L-alanyl-[ribosomal protein bS18] + CoA + H(+)</text>
        <dbReference type="Rhea" id="RHEA:43756"/>
        <dbReference type="Rhea" id="RHEA-COMP:10676"/>
        <dbReference type="Rhea" id="RHEA-COMP:10677"/>
        <dbReference type="ChEBI" id="CHEBI:15378"/>
        <dbReference type="ChEBI" id="CHEBI:57287"/>
        <dbReference type="ChEBI" id="CHEBI:57288"/>
        <dbReference type="ChEBI" id="CHEBI:64718"/>
        <dbReference type="ChEBI" id="CHEBI:83683"/>
        <dbReference type="EC" id="2.3.1.266"/>
    </reaction>
</comment>
<dbReference type="InterPro" id="IPR050680">
    <property type="entry name" value="YpeA/RimI_acetyltransf"/>
</dbReference>
<evidence type="ECO:0000256" key="5">
    <source>
        <dbReference type="HAMAP-Rule" id="MF_02210"/>
    </source>
</evidence>
<dbReference type="GO" id="GO:0005737">
    <property type="term" value="C:cytoplasm"/>
    <property type="evidence" value="ECO:0007669"/>
    <property type="project" value="UniProtKB-SubCell"/>
</dbReference>
<dbReference type="PANTHER" id="PTHR43420:SF12">
    <property type="entry name" value="N-ACETYLTRANSFERASE DOMAIN-CONTAINING PROTEIN"/>
    <property type="match status" value="1"/>
</dbReference>
<dbReference type="InterPro" id="IPR000182">
    <property type="entry name" value="GNAT_dom"/>
</dbReference>
<dbReference type="GO" id="GO:0008999">
    <property type="term" value="F:protein-N-terminal-alanine acetyltransferase activity"/>
    <property type="evidence" value="ECO:0007669"/>
    <property type="project" value="UniProtKB-UniRule"/>
</dbReference>
<dbReference type="NCBIfam" id="TIGR01575">
    <property type="entry name" value="rimI"/>
    <property type="match status" value="1"/>
</dbReference>
<keyword evidence="9" id="KW-1185">Reference proteome</keyword>
<evidence type="ECO:0000256" key="4">
    <source>
        <dbReference type="ARBA" id="ARBA00023315"/>
    </source>
</evidence>
<feature type="active site" description="Proton acceptor" evidence="5">
    <location>
        <position position="104"/>
    </location>
</feature>
<dbReference type="EC" id="2.3.1.266" evidence="5 6"/>
<dbReference type="InterPro" id="IPR043690">
    <property type="entry name" value="RimI"/>
</dbReference>
<dbReference type="OrthoDB" id="9796919at2"/>
<dbReference type="AlphaFoldDB" id="A0A1M7YRY2"/>
<feature type="binding site" evidence="5">
    <location>
        <begin position="70"/>
        <end position="72"/>
    </location>
    <ligand>
        <name>acetyl-CoA</name>
        <dbReference type="ChEBI" id="CHEBI:57288"/>
    </ligand>
</feature>
<protein>
    <recommendedName>
        <fullName evidence="5 6">[Ribosomal protein bS18]-alanine N-acetyltransferase</fullName>
        <ecNumber evidence="5 6">2.3.1.266</ecNumber>
    </recommendedName>
</protein>
<dbReference type="HAMAP" id="MF_02210">
    <property type="entry name" value="RimI"/>
    <property type="match status" value="1"/>
</dbReference>
<comment type="function">
    <text evidence="5 6">Acetylates the N-terminal alanine of ribosomal protein bS18.</text>
</comment>
<dbReference type="SUPFAM" id="SSF55729">
    <property type="entry name" value="Acyl-CoA N-acyltransferases (Nat)"/>
    <property type="match status" value="1"/>
</dbReference>
<name>A0A1M7YRY2_9VIBR</name>
<proteinExistence type="inferred from homology"/>
<feature type="active site" description="Proton donor" evidence="5">
    <location>
        <position position="116"/>
    </location>
</feature>
<accession>A0A1M7YRY2</accession>
<dbReference type="RefSeq" id="WP_073580173.1">
    <property type="nucleotide sequence ID" value="NZ_AP024897.1"/>
</dbReference>
<feature type="binding site" evidence="5">
    <location>
        <position position="109"/>
    </location>
    <ligand>
        <name>acetyl-CoA</name>
        <dbReference type="ChEBI" id="CHEBI:57288"/>
    </ligand>
</feature>
<dbReference type="Pfam" id="PF00583">
    <property type="entry name" value="Acetyltransf_1"/>
    <property type="match status" value="1"/>
</dbReference>
<comment type="subcellular location">
    <subcellularLocation>
        <location evidence="5 6">Cytoplasm</location>
    </subcellularLocation>
</comment>
<organism evidence="8 9">
    <name type="scientific">Vibrio quintilis</name>
    <dbReference type="NCBI Taxonomy" id="1117707"/>
    <lineage>
        <taxon>Bacteria</taxon>
        <taxon>Pseudomonadati</taxon>
        <taxon>Pseudomonadota</taxon>
        <taxon>Gammaproteobacteria</taxon>
        <taxon>Vibrionales</taxon>
        <taxon>Vibrionaceae</taxon>
        <taxon>Vibrio</taxon>
    </lineage>
</organism>
<gene>
    <name evidence="5" type="primary">rimI</name>
    <name evidence="8" type="ORF">VQ7734_00995</name>
</gene>
<reference evidence="9" key="1">
    <citation type="submission" date="2016-12" db="EMBL/GenBank/DDBJ databases">
        <authorList>
            <person name="Rodrigo-Torres L."/>
            <person name="Arahal R.D."/>
            <person name="Lucena T."/>
        </authorList>
    </citation>
    <scope>NUCLEOTIDE SEQUENCE [LARGE SCALE GENOMIC DNA]</scope>
</reference>